<dbReference type="AlphaFoldDB" id="A0A3M7QI26"/>
<feature type="signal peptide" evidence="1">
    <location>
        <begin position="1"/>
        <end position="19"/>
    </location>
</feature>
<dbReference type="Proteomes" id="UP000276133">
    <property type="component" value="Unassembled WGS sequence"/>
</dbReference>
<dbReference type="OrthoDB" id="191791at2759"/>
<gene>
    <name evidence="2" type="ORF">BpHYR1_043303</name>
</gene>
<feature type="chain" id="PRO_5018135635" evidence="1">
    <location>
        <begin position="20"/>
        <end position="166"/>
    </location>
</feature>
<reference evidence="2 3" key="1">
    <citation type="journal article" date="2018" name="Sci. Rep.">
        <title>Genomic signatures of local adaptation to the degree of environmental predictability in rotifers.</title>
        <authorList>
            <person name="Franch-Gras L."/>
            <person name="Hahn C."/>
            <person name="Garcia-Roger E.M."/>
            <person name="Carmona M.J."/>
            <person name="Serra M."/>
            <person name="Gomez A."/>
        </authorList>
    </citation>
    <scope>NUCLEOTIDE SEQUENCE [LARGE SCALE GENOMIC DNA]</scope>
    <source>
        <strain evidence="2">HYR1</strain>
    </source>
</reference>
<keyword evidence="1" id="KW-0732">Signal</keyword>
<comment type="caution">
    <text evidence="2">The sequence shown here is derived from an EMBL/GenBank/DDBJ whole genome shotgun (WGS) entry which is preliminary data.</text>
</comment>
<proteinExistence type="predicted"/>
<protein>
    <submittedName>
        <fullName evidence="2">Glycosyl hydrolase</fullName>
    </submittedName>
</protein>
<dbReference type="GO" id="GO:0016787">
    <property type="term" value="F:hydrolase activity"/>
    <property type="evidence" value="ECO:0007669"/>
    <property type="project" value="UniProtKB-KW"/>
</dbReference>
<evidence type="ECO:0000313" key="3">
    <source>
        <dbReference type="Proteomes" id="UP000276133"/>
    </source>
</evidence>
<dbReference type="PANTHER" id="PTHR38564">
    <property type="entry name" value="SI:CH73-250A16.5-RELATED"/>
    <property type="match status" value="1"/>
</dbReference>
<dbReference type="EMBL" id="REGN01006095">
    <property type="protein sequence ID" value="RNA10892.1"/>
    <property type="molecule type" value="Genomic_DNA"/>
</dbReference>
<name>A0A3M7QI26_BRAPC</name>
<evidence type="ECO:0000256" key="1">
    <source>
        <dbReference type="SAM" id="SignalP"/>
    </source>
</evidence>
<sequence length="166" mass="18850">MKLFFIYLIVVISLKLSNSCEPPDCDRLDCGTCGNACCSLEFLLQPDPNTLNIMISSLLHNGGPDDHYKFVTSSDLRPYNISCNFILQGIHTTLVKKYNDTLNFAIFPETSQKYFQSRMRAFSISQIGGAYCDEGQNYKNLIYLIKNLNVEYIENHVAGCEPTPRR</sequence>
<keyword evidence="3" id="KW-1185">Reference proteome</keyword>
<keyword evidence="2" id="KW-0378">Hydrolase</keyword>
<evidence type="ECO:0000313" key="2">
    <source>
        <dbReference type="EMBL" id="RNA10892.1"/>
    </source>
</evidence>
<dbReference type="PANTHER" id="PTHR38564:SF1">
    <property type="match status" value="1"/>
</dbReference>
<accession>A0A3M7QI26</accession>
<organism evidence="2 3">
    <name type="scientific">Brachionus plicatilis</name>
    <name type="common">Marine rotifer</name>
    <name type="synonym">Brachionus muelleri</name>
    <dbReference type="NCBI Taxonomy" id="10195"/>
    <lineage>
        <taxon>Eukaryota</taxon>
        <taxon>Metazoa</taxon>
        <taxon>Spiralia</taxon>
        <taxon>Gnathifera</taxon>
        <taxon>Rotifera</taxon>
        <taxon>Eurotatoria</taxon>
        <taxon>Monogononta</taxon>
        <taxon>Pseudotrocha</taxon>
        <taxon>Ploima</taxon>
        <taxon>Brachionidae</taxon>
        <taxon>Brachionus</taxon>
    </lineage>
</organism>